<feature type="region of interest" description="Disordered" evidence="1">
    <location>
        <begin position="19"/>
        <end position="38"/>
    </location>
</feature>
<dbReference type="InterPro" id="IPR049450">
    <property type="entry name" value="ACOT8-like_C"/>
</dbReference>
<organism evidence="4 5">
    <name type="scientific">Actinomadura viridis</name>
    <dbReference type="NCBI Taxonomy" id="58110"/>
    <lineage>
        <taxon>Bacteria</taxon>
        <taxon>Bacillati</taxon>
        <taxon>Actinomycetota</taxon>
        <taxon>Actinomycetes</taxon>
        <taxon>Streptosporangiales</taxon>
        <taxon>Thermomonosporaceae</taxon>
        <taxon>Actinomadura</taxon>
    </lineage>
</organism>
<dbReference type="Proteomes" id="UP000614047">
    <property type="component" value="Unassembled WGS sequence"/>
</dbReference>
<proteinExistence type="predicted"/>
<name>A0A931GR37_9ACTN</name>
<dbReference type="Pfam" id="PF13622">
    <property type="entry name" value="4HBT_3"/>
    <property type="match status" value="1"/>
</dbReference>
<keyword evidence="5" id="KW-1185">Reference proteome</keyword>
<reference evidence="4" key="1">
    <citation type="submission" date="2020-11" db="EMBL/GenBank/DDBJ databases">
        <title>Sequencing the genomes of 1000 actinobacteria strains.</title>
        <authorList>
            <person name="Klenk H.-P."/>
        </authorList>
    </citation>
    <scope>NUCLEOTIDE SEQUENCE</scope>
    <source>
        <strain evidence="4">DSM 43175</strain>
    </source>
</reference>
<gene>
    <name evidence="4" type="ORF">IW256_003352</name>
</gene>
<dbReference type="InterPro" id="IPR049449">
    <property type="entry name" value="TesB_ACOT8-like_N"/>
</dbReference>
<dbReference type="Gene3D" id="2.40.160.210">
    <property type="entry name" value="Acyl-CoA thioesterase, double hotdog domain"/>
    <property type="match status" value="1"/>
</dbReference>
<feature type="compositionally biased region" description="Polar residues" evidence="1">
    <location>
        <begin position="22"/>
        <end position="31"/>
    </location>
</feature>
<dbReference type="RefSeq" id="WP_197011871.1">
    <property type="nucleotide sequence ID" value="NZ_BAABES010000004.1"/>
</dbReference>
<evidence type="ECO:0000259" key="2">
    <source>
        <dbReference type="Pfam" id="PF13622"/>
    </source>
</evidence>
<comment type="caution">
    <text evidence="4">The sequence shown here is derived from an EMBL/GenBank/DDBJ whole genome shotgun (WGS) entry which is preliminary data.</text>
</comment>
<accession>A0A931GR37</accession>
<protein>
    <recommendedName>
        <fullName evidence="6">Thioesterase family protein</fullName>
    </recommendedName>
</protein>
<evidence type="ECO:0008006" key="6">
    <source>
        <dbReference type="Google" id="ProtNLM"/>
    </source>
</evidence>
<dbReference type="Pfam" id="PF20789">
    <property type="entry name" value="4HBT_3C"/>
    <property type="match status" value="1"/>
</dbReference>
<feature type="region of interest" description="Disordered" evidence="1">
    <location>
        <begin position="106"/>
        <end position="133"/>
    </location>
</feature>
<dbReference type="AlphaFoldDB" id="A0A931GR37"/>
<dbReference type="EMBL" id="JADOUA010000001">
    <property type="protein sequence ID" value="MBG6089239.1"/>
    <property type="molecule type" value="Genomic_DNA"/>
</dbReference>
<dbReference type="InterPro" id="IPR029069">
    <property type="entry name" value="HotDog_dom_sf"/>
</dbReference>
<evidence type="ECO:0000313" key="5">
    <source>
        <dbReference type="Proteomes" id="UP000614047"/>
    </source>
</evidence>
<evidence type="ECO:0000313" key="4">
    <source>
        <dbReference type="EMBL" id="MBG6089239.1"/>
    </source>
</evidence>
<feature type="domain" description="Acyl-CoA thioesterase-like N-terminal HotDog" evidence="2">
    <location>
        <begin position="24"/>
        <end position="105"/>
    </location>
</feature>
<evidence type="ECO:0000256" key="1">
    <source>
        <dbReference type="SAM" id="MobiDB-lite"/>
    </source>
</evidence>
<sequence length="261" mass="27830">MSDLPDAFYLPAGADRYEPTRATESPWDSGSQHGGPPTALLAHAIDATAGPGLRLARISVDFLGPIPRREVRIEVSPVKPGRLVSLSEARMVVDGRTAVTARAWHIATGPPPPVTGERIAPPAPPETVTSPEPAPELEGWGYGEAVEWRFSEGGHGTPGLARVWTRVRVPLVAGEDMTGLARTLVVADSANGLSAVLPFHEWLSIPPSMTTTLLRVPEGEWVHMDCRTHLAPDGIGLAQATLCDSEGHLGEVAQPLLVRER</sequence>
<feature type="domain" description="Acyl-CoA thioesterase-like C-terminal" evidence="3">
    <location>
        <begin position="127"/>
        <end position="258"/>
    </location>
</feature>
<evidence type="ECO:0000259" key="3">
    <source>
        <dbReference type="Pfam" id="PF20789"/>
    </source>
</evidence>
<dbReference type="SUPFAM" id="SSF54637">
    <property type="entry name" value="Thioesterase/thiol ester dehydrase-isomerase"/>
    <property type="match status" value="2"/>
</dbReference>
<dbReference type="InterPro" id="IPR042171">
    <property type="entry name" value="Acyl-CoA_hotdog"/>
</dbReference>